<dbReference type="OrthoDB" id="1355382at2"/>
<accession>A0A1J7BP54</accession>
<evidence type="ECO:0008006" key="4">
    <source>
        <dbReference type="Google" id="ProtNLM"/>
    </source>
</evidence>
<keyword evidence="1" id="KW-0732">Signal</keyword>
<dbReference type="Proteomes" id="UP000182826">
    <property type="component" value="Unassembled WGS sequence"/>
</dbReference>
<dbReference type="AlphaFoldDB" id="A0A1J7BP54"/>
<dbReference type="RefSeq" id="WP_071637677.1">
    <property type="nucleotide sequence ID" value="NZ_MLFK01000009.1"/>
</dbReference>
<gene>
    <name evidence="2" type="ORF">BKM63_16435</name>
</gene>
<protein>
    <recommendedName>
        <fullName evidence="4">WG repeat-containing protein</fullName>
    </recommendedName>
</protein>
<name>A0A1J7BP54_FLAJO</name>
<reference evidence="2 3" key="1">
    <citation type="submission" date="2016-10" db="EMBL/GenBank/DDBJ databases">
        <title>Draft Genome Sequence of Rhizobacteria Flavobacterium johnsoniae CI04.</title>
        <authorList>
            <person name="Bravo J.I."/>
            <person name="Lozano G.L."/>
            <person name="Handelsman J."/>
        </authorList>
    </citation>
    <scope>NUCLEOTIDE SEQUENCE [LARGE SCALE GENOMIC DNA]</scope>
    <source>
        <strain evidence="2 3">CI04</strain>
    </source>
</reference>
<evidence type="ECO:0000256" key="1">
    <source>
        <dbReference type="SAM" id="SignalP"/>
    </source>
</evidence>
<evidence type="ECO:0000313" key="2">
    <source>
        <dbReference type="EMBL" id="OIV40475.1"/>
    </source>
</evidence>
<feature type="signal peptide" evidence="1">
    <location>
        <begin position="1"/>
        <end position="18"/>
    </location>
</feature>
<keyword evidence="3" id="KW-1185">Reference proteome</keyword>
<evidence type="ECO:0000313" key="3">
    <source>
        <dbReference type="Proteomes" id="UP000182826"/>
    </source>
</evidence>
<comment type="caution">
    <text evidence="2">The sequence shown here is derived from an EMBL/GenBank/DDBJ whole genome shotgun (WGS) entry which is preliminary data.</text>
</comment>
<feature type="chain" id="PRO_5009643474" description="WG repeat-containing protein" evidence="1">
    <location>
        <begin position="19"/>
        <end position="328"/>
    </location>
</feature>
<organism evidence="2 3">
    <name type="scientific">Flavobacterium johnsoniae</name>
    <name type="common">Cytophaga johnsonae</name>
    <dbReference type="NCBI Taxonomy" id="986"/>
    <lineage>
        <taxon>Bacteria</taxon>
        <taxon>Pseudomonadati</taxon>
        <taxon>Bacteroidota</taxon>
        <taxon>Flavobacteriia</taxon>
        <taxon>Flavobacteriales</taxon>
        <taxon>Flavobacteriaceae</taxon>
        <taxon>Flavobacterium</taxon>
    </lineage>
</organism>
<dbReference type="EMBL" id="MLFK01000009">
    <property type="protein sequence ID" value="OIV40475.1"/>
    <property type="molecule type" value="Genomic_DNA"/>
</dbReference>
<proteinExistence type="predicted"/>
<sequence>MIRLLLLCFFFIINSAFCQDKYADSIKSIITADFAGIQIKDFKNLIPFKTEEGTGYVHAKTKKIMLKPSYYELDFAKPNLKGNYNNVIYFEINSQTKDIKVDYQNWQLFGSQYRDEAAISKEYAKGFYAAGNKIYNYSNIYSYCPALFKYKNEYFAIAEINKQYAVINSDGDALKNLQFDYSSLKMIRLENDVIWFKYKTTAGEEGFINMDGEKKLVNEIISNSRTQTNGSFNYIDTEHSIDINYYGYGVESNDEFSGVIDFTTMSWLIKPQKNLKIEAVNYTAETNVSDKFTIEDRKKLKFYFLVNDEKNNTSYYIDENLKKYLPKS</sequence>